<evidence type="ECO:0000256" key="5">
    <source>
        <dbReference type="ARBA" id="ARBA00023211"/>
    </source>
</evidence>
<dbReference type="Proteomes" id="UP000002383">
    <property type="component" value="Chromosome"/>
</dbReference>
<organism evidence="7 8">
    <name type="scientific">Thioalkalivibrio sulfidiphilus (strain HL-EbGR7)</name>
    <dbReference type="NCBI Taxonomy" id="396588"/>
    <lineage>
        <taxon>Bacteria</taxon>
        <taxon>Pseudomonadati</taxon>
        <taxon>Pseudomonadota</taxon>
        <taxon>Gammaproteobacteria</taxon>
        <taxon>Chromatiales</taxon>
        <taxon>Ectothiorhodospiraceae</taxon>
        <taxon>Thioalkalivibrio</taxon>
    </lineage>
</organism>
<evidence type="ECO:0000313" key="8">
    <source>
        <dbReference type="Proteomes" id="UP000002383"/>
    </source>
</evidence>
<name>B8GSN5_THISH</name>
<dbReference type="AlphaFoldDB" id="B8GSN5"/>
<reference evidence="7 8" key="1">
    <citation type="journal article" date="2011" name="Stand. Genomic Sci.">
        <title>Complete genome sequence of 'Thioalkalivibrio sulfidophilus' HL-EbGr7.</title>
        <authorList>
            <person name="Muyzer G."/>
            <person name="Sorokin D.Y."/>
            <person name="Mavromatis K."/>
            <person name="Lapidus A."/>
            <person name="Clum A."/>
            <person name="Ivanova N."/>
            <person name="Pati A."/>
            <person name="d'Haeseleer P."/>
            <person name="Woyke T."/>
            <person name="Kyrpides N.C."/>
        </authorList>
    </citation>
    <scope>NUCLEOTIDE SEQUENCE [LARGE SCALE GENOMIC DNA]</scope>
    <source>
        <strain evidence="7 8">HL-EbGR7</strain>
    </source>
</reference>
<dbReference type="Pfam" id="PF00883">
    <property type="entry name" value="Peptidase_M17"/>
    <property type="match status" value="1"/>
</dbReference>
<dbReference type="HOGENOM" id="CLU_013734_2_1_6"/>
<protein>
    <submittedName>
        <fullName evidence="7">Leucyl aminopeptidase</fullName>
        <ecNumber evidence="7">3.4.11.1</ecNumber>
    </submittedName>
</protein>
<dbReference type="EC" id="3.4.11.1" evidence="7"/>
<dbReference type="PRINTS" id="PR00481">
    <property type="entry name" value="LAMNOPPTDASE"/>
</dbReference>
<evidence type="ECO:0000256" key="1">
    <source>
        <dbReference type="ARBA" id="ARBA00009528"/>
    </source>
</evidence>
<dbReference type="CDD" id="cd00433">
    <property type="entry name" value="Peptidase_M17"/>
    <property type="match status" value="1"/>
</dbReference>
<feature type="domain" description="Cytosol aminopeptidase" evidence="6">
    <location>
        <begin position="306"/>
        <end position="313"/>
    </location>
</feature>
<comment type="similarity">
    <text evidence="1">Belongs to the peptidase M17 family.</text>
</comment>
<dbReference type="GO" id="GO:0070006">
    <property type="term" value="F:metalloaminopeptidase activity"/>
    <property type="evidence" value="ECO:0007669"/>
    <property type="project" value="InterPro"/>
</dbReference>
<dbReference type="OrthoDB" id="9809354at2"/>
<evidence type="ECO:0000256" key="3">
    <source>
        <dbReference type="ARBA" id="ARBA00022670"/>
    </source>
</evidence>
<evidence type="ECO:0000313" key="7">
    <source>
        <dbReference type="EMBL" id="ACL72939.1"/>
    </source>
</evidence>
<keyword evidence="5" id="KW-0464">Manganese</keyword>
<dbReference type="KEGG" id="tgr:Tgr7_1858"/>
<evidence type="ECO:0000256" key="4">
    <source>
        <dbReference type="ARBA" id="ARBA00022801"/>
    </source>
</evidence>
<dbReference type="PANTHER" id="PTHR11963">
    <property type="entry name" value="LEUCINE AMINOPEPTIDASE-RELATED"/>
    <property type="match status" value="1"/>
</dbReference>
<dbReference type="Gene3D" id="3.40.630.10">
    <property type="entry name" value="Zn peptidases"/>
    <property type="match status" value="1"/>
</dbReference>
<dbReference type="InterPro" id="IPR011356">
    <property type="entry name" value="Leucine_aapep/pepB"/>
</dbReference>
<dbReference type="RefSeq" id="WP_012638421.1">
    <property type="nucleotide sequence ID" value="NC_011901.1"/>
</dbReference>
<dbReference type="InterPro" id="IPR043472">
    <property type="entry name" value="Macro_dom-like"/>
</dbReference>
<keyword evidence="8" id="KW-1185">Reference proteome</keyword>
<dbReference type="Gene3D" id="3.40.220.10">
    <property type="entry name" value="Leucine Aminopeptidase, subunit E, domain 1"/>
    <property type="match status" value="1"/>
</dbReference>
<gene>
    <name evidence="7" type="ordered locus">Tgr7_1858</name>
</gene>
<dbReference type="SUPFAM" id="SSF53187">
    <property type="entry name" value="Zn-dependent exopeptidases"/>
    <property type="match status" value="1"/>
</dbReference>
<keyword evidence="3" id="KW-0645">Protease</keyword>
<keyword evidence="2 7" id="KW-0031">Aminopeptidase</keyword>
<sequence>MRACFSLDTKTEAIPLVPLTPDTLASWLEAHPPRVRAWVEANGFKGKPNSLCTLPDEHGRIQGVLVGLDTEAPVWSVAGAARKLCPGTYRLDTDQDVAWLTQACIGWGLGAYRFDRYKSAEKPAPVLQLPEAVDADEVLQVVDATALVRDLVNTPAQDMMPEHLAEAARMLADAHGAVFSTVEGEALLSENFPCIHAVGRASSHAPRKVELNWGEDHHPRITLVGKGVCFDSGGLDIKPSNGMRQMKKDMGGAAHVLGLAKMIMAARLPVRLRVLIGAVENAISGDAFRPGDVLTSRKGLSIEIENTDAEGRLVLCDLLTEACEGEHKPDLLVDYATLTGAARVAVGTEIAATFTEDAPLYGELEEAATRLGDPVWRLPLHKPYRSSLESSVADIANCSSAPYGGAISAALFLQEFVDPQVPWVHFDVMAFNNRGRPGRPKGGEAMGLRAMFEVIRARFGG</sequence>
<evidence type="ECO:0000256" key="2">
    <source>
        <dbReference type="ARBA" id="ARBA00022438"/>
    </source>
</evidence>
<accession>B8GSN5</accession>
<dbReference type="SUPFAM" id="SSF52949">
    <property type="entry name" value="Macro domain-like"/>
    <property type="match status" value="1"/>
</dbReference>
<dbReference type="GO" id="GO:0006508">
    <property type="term" value="P:proteolysis"/>
    <property type="evidence" value="ECO:0007669"/>
    <property type="project" value="UniProtKB-KW"/>
</dbReference>
<dbReference type="eggNOG" id="COG0260">
    <property type="taxonomic scope" value="Bacteria"/>
</dbReference>
<dbReference type="STRING" id="396588.Tgr7_1858"/>
<dbReference type="PANTHER" id="PTHR11963:SF20">
    <property type="entry name" value="PEPTIDASE B"/>
    <property type="match status" value="1"/>
</dbReference>
<dbReference type="InterPro" id="IPR000819">
    <property type="entry name" value="Peptidase_M17_C"/>
</dbReference>
<dbReference type="GO" id="GO:0005737">
    <property type="term" value="C:cytoplasm"/>
    <property type="evidence" value="ECO:0007669"/>
    <property type="project" value="InterPro"/>
</dbReference>
<dbReference type="GO" id="GO:0030145">
    <property type="term" value="F:manganese ion binding"/>
    <property type="evidence" value="ECO:0007669"/>
    <property type="project" value="InterPro"/>
</dbReference>
<dbReference type="Pfam" id="PF21337">
    <property type="entry name" value="Peptidase_M17_N_1"/>
    <property type="match status" value="1"/>
</dbReference>
<evidence type="ECO:0000259" key="6">
    <source>
        <dbReference type="PROSITE" id="PS00631"/>
    </source>
</evidence>
<proteinExistence type="inferred from homology"/>
<dbReference type="EMBL" id="CP001339">
    <property type="protein sequence ID" value="ACL72939.1"/>
    <property type="molecule type" value="Genomic_DNA"/>
</dbReference>
<keyword evidence="4 7" id="KW-0378">Hydrolase</keyword>
<dbReference type="InterPro" id="IPR048816">
    <property type="entry name" value="Peptidase_M17_N_1"/>
</dbReference>
<dbReference type="PROSITE" id="PS00631">
    <property type="entry name" value="CYTOSOL_AP"/>
    <property type="match status" value="1"/>
</dbReference>